<dbReference type="GO" id="GO:0004519">
    <property type="term" value="F:endonuclease activity"/>
    <property type="evidence" value="ECO:0007669"/>
    <property type="project" value="InterPro"/>
</dbReference>
<dbReference type="Gene3D" id="3.90.75.10">
    <property type="entry name" value="Homing Intron 3 (I-ppo) Encoded Endonuclease, Chain A"/>
    <property type="match status" value="1"/>
</dbReference>
<accession>L8H052</accession>
<proteinExistence type="predicted"/>
<protein>
    <recommendedName>
        <fullName evidence="4">Zinc-binding loop region of homing endonuclease domain-containing protein</fullName>
    </recommendedName>
</protein>
<dbReference type="EMBL" id="KB007974">
    <property type="protein sequence ID" value="ELR17766.1"/>
    <property type="molecule type" value="Genomic_DNA"/>
</dbReference>
<feature type="region of interest" description="Disordered" evidence="1">
    <location>
        <begin position="1"/>
        <end position="44"/>
    </location>
</feature>
<dbReference type="KEGG" id="acan:ACA1_065870"/>
<feature type="compositionally biased region" description="Polar residues" evidence="1">
    <location>
        <begin position="1"/>
        <end position="15"/>
    </location>
</feature>
<gene>
    <name evidence="2" type="ORF">ACA1_065870</name>
</gene>
<organism evidence="2 3">
    <name type="scientific">Acanthamoeba castellanii (strain ATCC 30010 / Neff)</name>
    <dbReference type="NCBI Taxonomy" id="1257118"/>
    <lineage>
        <taxon>Eukaryota</taxon>
        <taxon>Amoebozoa</taxon>
        <taxon>Discosea</taxon>
        <taxon>Longamoebia</taxon>
        <taxon>Centramoebida</taxon>
        <taxon>Acanthamoebidae</taxon>
        <taxon>Acanthamoeba</taxon>
    </lineage>
</organism>
<dbReference type="SUPFAM" id="SSF54060">
    <property type="entry name" value="His-Me finger endonucleases"/>
    <property type="match status" value="1"/>
</dbReference>
<evidence type="ECO:0000313" key="3">
    <source>
        <dbReference type="Proteomes" id="UP000011083"/>
    </source>
</evidence>
<feature type="region of interest" description="Disordered" evidence="1">
    <location>
        <begin position="116"/>
        <end position="160"/>
    </location>
</feature>
<evidence type="ECO:0008006" key="4">
    <source>
        <dbReference type="Google" id="ProtNLM"/>
    </source>
</evidence>
<feature type="compositionally biased region" description="Acidic residues" evidence="1">
    <location>
        <begin position="286"/>
        <end position="322"/>
    </location>
</feature>
<dbReference type="InterPro" id="IPR044930">
    <property type="entry name" value="Homing_endonuclease_His-Me"/>
</dbReference>
<feature type="compositionally biased region" description="Acidic residues" evidence="1">
    <location>
        <begin position="255"/>
        <end position="269"/>
    </location>
</feature>
<dbReference type="AlphaFoldDB" id="L8H052"/>
<evidence type="ECO:0000256" key="1">
    <source>
        <dbReference type="SAM" id="MobiDB-lite"/>
    </source>
</evidence>
<reference evidence="2 3" key="1">
    <citation type="journal article" date="2013" name="Genome Biol.">
        <title>Genome of Acanthamoeba castellanii highlights extensive lateral gene transfer and early evolution of tyrosine kinase signaling.</title>
        <authorList>
            <person name="Clarke M."/>
            <person name="Lohan A.J."/>
            <person name="Liu B."/>
            <person name="Lagkouvardos I."/>
            <person name="Roy S."/>
            <person name="Zafar N."/>
            <person name="Bertelli C."/>
            <person name="Schilde C."/>
            <person name="Kianianmomeni A."/>
            <person name="Burglin T.R."/>
            <person name="Frech C."/>
            <person name="Turcotte B."/>
            <person name="Kopec K.O."/>
            <person name="Synnott J.M."/>
            <person name="Choo C."/>
            <person name="Paponov I."/>
            <person name="Finkler A."/>
            <person name="Soon Heng Tan C."/>
            <person name="Hutchins A.P."/>
            <person name="Weinmeier T."/>
            <person name="Rattei T."/>
            <person name="Chu J.S."/>
            <person name="Gimenez G."/>
            <person name="Irimia M."/>
            <person name="Rigden D.J."/>
            <person name="Fitzpatrick D.A."/>
            <person name="Lorenzo-Morales J."/>
            <person name="Bateman A."/>
            <person name="Chiu C.H."/>
            <person name="Tang P."/>
            <person name="Hegemann P."/>
            <person name="Fromm H."/>
            <person name="Raoult D."/>
            <person name="Greub G."/>
            <person name="Miranda-Saavedra D."/>
            <person name="Chen N."/>
            <person name="Nash P."/>
            <person name="Ginger M.L."/>
            <person name="Horn M."/>
            <person name="Schaap P."/>
            <person name="Caler L."/>
            <person name="Loftus B."/>
        </authorList>
    </citation>
    <scope>NUCLEOTIDE SEQUENCE [LARGE SCALE GENOMIC DNA]</scope>
    <source>
        <strain evidence="2 3">Neff</strain>
    </source>
</reference>
<keyword evidence="3" id="KW-1185">Reference proteome</keyword>
<feature type="region of interest" description="Disordered" evidence="1">
    <location>
        <begin position="174"/>
        <end position="238"/>
    </location>
</feature>
<dbReference type="InterPro" id="IPR044925">
    <property type="entry name" value="His-Me_finger_sf"/>
</dbReference>
<sequence>MESPSTTPTAKSKQSPAAGADHVSHPHPGVGPEPPLGQQASGADVDSSAAAAALLPQLTQSLVMLADKVETLGATLREVHADMAVLKAQYGALAAAAQGCATYGVQMTVTFTPQPLPQQQPHHPVGAPSPLPHGHHRHHVAPAPATPGHVTPHVMSPSPAPLRKFVDNVATATARAGTPPQPFGAAQTGGSAAAAAPRGLHKAERHHPRKRTSSTGPADHRLPASYDGRPAKKPRRDKNKMFVFLDHINNSRVVDDDEGDAGDVDDDEDNRSGRREGELEIVAGSSDEEGEAVEEAVAETSSEGEEEEEDREENESDEEDGENQAASSSTTAAILADIGEPPHREPITWIGVDVPVEGKPLNHRLMPEKITKSDQLHVFWQRMKQNIVVETSGKGCWLCTCVRPTPNSYVRKSVAGKKFFAHILTYLVWNRTIDVNLPVVQLCGNRVCLNPKHLSQVKNGPLDTDQRADCLERRSLETCPFSPPCIGHHSSSN</sequence>
<dbReference type="Proteomes" id="UP000011083">
    <property type="component" value="Unassembled WGS sequence"/>
</dbReference>
<feature type="region of interest" description="Disordered" evidence="1">
    <location>
        <begin position="253"/>
        <end position="330"/>
    </location>
</feature>
<name>L8H052_ACACF</name>
<dbReference type="RefSeq" id="XP_004339779.1">
    <property type="nucleotide sequence ID" value="XM_004339731.1"/>
</dbReference>
<dbReference type="VEuPathDB" id="AmoebaDB:ACA1_065870"/>
<feature type="compositionally biased region" description="Low complexity" evidence="1">
    <location>
        <begin position="184"/>
        <end position="196"/>
    </location>
</feature>
<feature type="compositionally biased region" description="Basic residues" evidence="1">
    <location>
        <begin position="199"/>
        <end position="212"/>
    </location>
</feature>
<dbReference type="GeneID" id="14917996"/>
<evidence type="ECO:0000313" key="2">
    <source>
        <dbReference type="EMBL" id="ELR17766.1"/>
    </source>
</evidence>